<proteinExistence type="predicted"/>
<dbReference type="EMBL" id="LCWF01000017">
    <property type="protein sequence ID" value="KKY28060.1"/>
    <property type="molecule type" value="Genomic_DNA"/>
</dbReference>
<feature type="transmembrane region" description="Helical" evidence="6">
    <location>
        <begin position="90"/>
        <end position="110"/>
    </location>
</feature>
<evidence type="ECO:0000256" key="4">
    <source>
        <dbReference type="ARBA" id="ARBA00022989"/>
    </source>
</evidence>
<evidence type="ECO:0000256" key="2">
    <source>
        <dbReference type="ARBA" id="ARBA00022448"/>
    </source>
</evidence>
<reference evidence="7 8" key="1">
    <citation type="submission" date="2015-05" db="EMBL/GenBank/DDBJ databases">
        <title>Distinctive expansion of gene families associated with plant cell wall degradation and secondary metabolism in the genomes of grapevine trunk pathogens.</title>
        <authorList>
            <person name="Lawrence D.P."/>
            <person name="Travadon R."/>
            <person name="Rolshausen P.E."/>
            <person name="Baumgartner K."/>
        </authorList>
    </citation>
    <scope>NUCLEOTIDE SEQUENCE [LARGE SCALE GENOMIC DNA]</scope>
    <source>
        <strain evidence="7">UCRPC4</strain>
    </source>
</reference>
<dbReference type="Proteomes" id="UP000053317">
    <property type="component" value="Unassembled WGS sequence"/>
</dbReference>
<dbReference type="PANTHER" id="PTHR43791">
    <property type="entry name" value="PERMEASE-RELATED"/>
    <property type="match status" value="1"/>
</dbReference>
<keyword evidence="5 6" id="KW-0472">Membrane</keyword>
<feature type="transmembrane region" description="Helical" evidence="6">
    <location>
        <begin position="207"/>
        <end position="227"/>
    </location>
</feature>
<keyword evidence="2" id="KW-0813">Transport</keyword>
<dbReference type="SUPFAM" id="SSF103473">
    <property type="entry name" value="MFS general substrate transporter"/>
    <property type="match status" value="2"/>
</dbReference>
<feature type="transmembrane region" description="Helical" evidence="6">
    <location>
        <begin position="301"/>
        <end position="329"/>
    </location>
</feature>
<organism evidence="7 8">
    <name type="scientific">Phaeomoniella chlamydospora</name>
    <name type="common">Phaeoacremonium chlamydosporum</name>
    <dbReference type="NCBI Taxonomy" id="158046"/>
    <lineage>
        <taxon>Eukaryota</taxon>
        <taxon>Fungi</taxon>
        <taxon>Dikarya</taxon>
        <taxon>Ascomycota</taxon>
        <taxon>Pezizomycotina</taxon>
        <taxon>Eurotiomycetes</taxon>
        <taxon>Chaetothyriomycetidae</taxon>
        <taxon>Phaeomoniellales</taxon>
        <taxon>Phaeomoniellaceae</taxon>
        <taxon>Phaeomoniella</taxon>
    </lineage>
</organism>
<dbReference type="GO" id="GO:0022857">
    <property type="term" value="F:transmembrane transporter activity"/>
    <property type="evidence" value="ECO:0007669"/>
    <property type="project" value="TreeGrafter"/>
</dbReference>
<keyword evidence="3 6" id="KW-0812">Transmembrane</keyword>
<evidence type="ECO:0000256" key="5">
    <source>
        <dbReference type="ARBA" id="ARBA00023136"/>
    </source>
</evidence>
<protein>
    <submittedName>
        <fullName evidence="7">Putative mfs transporter</fullName>
    </submittedName>
</protein>
<comment type="subcellular location">
    <subcellularLocation>
        <location evidence="1">Membrane</location>
        <topology evidence="1">Multi-pass membrane protein</topology>
    </subcellularLocation>
</comment>
<dbReference type="OrthoDB" id="2985014at2759"/>
<dbReference type="Gene3D" id="1.20.1250.20">
    <property type="entry name" value="MFS general substrate transporter like domains"/>
    <property type="match status" value="1"/>
</dbReference>
<gene>
    <name evidence="7" type="ORF">UCRPC4_g00683</name>
</gene>
<evidence type="ECO:0000256" key="1">
    <source>
        <dbReference type="ARBA" id="ARBA00004141"/>
    </source>
</evidence>
<feature type="transmembrane region" description="Helical" evidence="6">
    <location>
        <begin position="170"/>
        <end position="187"/>
    </location>
</feature>
<evidence type="ECO:0000313" key="7">
    <source>
        <dbReference type="EMBL" id="KKY28060.1"/>
    </source>
</evidence>
<comment type="caution">
    <text evidence="7">The sequence shown here is derived from an EMBL/GenBank/DDBJ whole genome shotgun (WGS) entry which is preliminary data.</text>
</comment>
<accession>A0A0G2HI34</accession>
<name>A0A0G2HI34_PHACM</name>
<feature type="transmembrane region" description="Helical" evidence="6">
    <location>
        <begin position="233"/>
        <end position="251"/>
    </location>
</feature>
<dbReference type="AlphaFoldDB" id="A0A0G2HI34"/>
<dbReference type="InterPro" id="IPR036259">
    <property type="entry name" value="MFS_trans_sf"/>
</dbReference>
<sequence>MVAQETYESHKGDSPEDVVAVNITENTAPDWTEAEELRAKRKVDFYLLPLLGLAFFALQCDRGNIANALTDTITEDLGITTNQVNVGNSLLSAVEGAMTIGIGIIFILFLPPSVGNGKPLISFGKWSYFTQREQYILVRRVLLDDPGKVAANRLPIHGKDISTTLRNPRILVHVLITLTSTISVNAVQTYSPSIIKSLGFTKVKANAMFSVGNFVAAVLVVLLGFFADRTGRRGPATLFAALWSLIAYACLYKSVHWAKWNRYASIVCANATNSVIHMIIMSANAAGIAGGQVFRTNDAPLYVHAFTAMLCLAAVCTATVIGQIAWYFVSNLKMKKRGEILEGEVRDGAIGVVGKEKPWIW</sequence>
<keyword evidence="4 6" id="KW-1133">Transmembrane helix</keyword>
<evidence type="ECO:0000256" key="3">
    <source>
        <dbReference type="ARBA" id="ARBA00022692"/>
    </source>
</evidence>
<feature type="transmembrane region" description="Helical" evidence="6">
    <location>
        <begin position="263"/>
        <end position="289"/>
    </location>
</feature>
<dbReference type="GO" id="GO:0016020">
    <property type="term" value="C:membrane"/>
    <property type="evidence" value="ECO:0007669"/>
    <property type="project" value="UniProtKB-SubCell"/>
</dbReference>
<evidence type="ECO:0000313" key="8">
    <source>
        <dbReference type="Proteomes" id="UP000053317"/>
    </source>
</evidence>
<evidence type="ECO:0000256" key="6">
    <source>
        <dbReference type="SAM" id="Phobius"/>
    </source>
</evidence>
<keyword evidence="8" id="KW-1185">Reference proteome</keyword>
<dbReference type="PANTHER" id="PTHR43791:SF32">
    <property type="entry name" value="MAJOR FACILITATOR SUPERFAMILY (MFS) PROFILE DOMAIN-CONTAINING PROTEIN"/>
    <property type="match status" value="1"/>
</dbReference>
<reference evidence="7 8" key="2">
    <citation type="submission" date="2015-05" db="EMBL/GenBank/DDBJ databases">
        <authorList>
            <person name="Morales-Cruz A."/>
            <person name="Amrine K.C."/>
            <person name="Cantu D."/>
        </authorList>
    </citation>
    <scope>NUCLEOTIDE SEQUENCE [LARGE SCALE GENOMIC DNA]</scope>
    <source>
        <strain evidence="7">UCRPC4</strain>
    </source>
</reference>